<organism evidence="1 2">
    <name type="scientific">Micavibrio aeruginosavorus</name>
    <dbReference type="NCBI Taxonomy" id="349221"/>
    <lineage>
        <taxon>Bacteria</taxon>
        <taxon>Pseudomonadati</taxon>
        <taxon>Bdellovibrionota</taxon>
        <taxon>Bdellovibrionia</taxon>
        <taxon>Bdellovibrionales</taxon>
        <taxon>Pseudobdellovibrionaceae</taxon>
        <taxon>Micavibrio</taxon>
    </lineage>
</organism>
<gene>
    <name evidence="1" type="ORF">DI586_02475</name>
</gene>
<reference evidence="1 2" key="1">
    <citation type="submission" date="2017-08" db="EMBL/GenBank/DDBJ databases">
        <title>Infants hospitalized years apart are colonized by the same room-sourced microbial strains.</title>
        <authorList>
            <person name="Brooks B."/>
            <person name="Olm M.R."/>
            <person name="Firek B.A."/>
            <person name="Baker R."/>
            <person name="Thomas B.C."/>
            <person name="Morowitz M.J."/>
            <person name="Banfield J.F."/>
        </authorList>
    </citation>
    <scope>NUCLEOTIDE SEQUENCE [LARGE SCALE GENOMIC DNA]</scope>
    <source>
        <strain evidence="1">S2_006_000_R2_64</strain>
    </source>
</reference>
<evidence type="ECO:0000313" key="2">
    <source>
        <dbReference type="Proteomes" id="UP000249739"/>
    </source>
</evidence>
<sequence>MSDENLLTADVETQKIDSKKPAHVPDKFWNAKKEEIRLEALLSSYLALEKKLSTMVAAEDTKRMQKVLGVPDSAKDYNISVPNDLFDIDEELNERLLQKGFTQEQVQEVYDLAAEKLVPLIVEMAAEFQADREVERLVDKFGGADQWKEISRQLLAFGKKNLPVDVLNGLSCSYEGVMALHRMMKAEQPNIKNSDTAQPSGEKDLYQMMKNPKYWRDKDPSFIAKVTEGFEKLYSTKR</sequence>
<dbReference type="InterPro" id="IPR008768">
    <property type="entry name" value="Gp9-like"/>
</dbReference>
<proteinExistence type="predicted"/>
<protein>
    <submittedName>
        <fullName evidence="1">Uncharacterized protein</fullName>
    </submittedName>
</protein>
<evidence type="ECO:0000313" key="1">
    <source>
        <dbReference type="EMBL" id="PZP56779.1"/>
    </source>
</evidence>
<dbReference type="AlphaFoldDB" id="A0A2W5HT43"/>
<dbReference type="Pfam" id="PF05396">
    <property type="entry name" value="Phage_T7_Capsid"/>
    <property type="match status" value="1"/>
</dbReference>
<accession>A0A2W5HT43</accession>
<name>A0A2W5HT43_9BACT</name>
<comment type="caution">
    <text evidence="1">The sequence shown here is derived from an EMBL/GenBank/DDBJ whole genome shotgun (WGS) entry which is preliminary data.</text>
</comment>
<dbReference type="Proteomes" id="UP000249739">
    <property type="component" value="Unassembled WGS sequence"/>
</dbReference>
<dbReference type="EMBL" id="QFOT01000015">
    <property type="protein sequence ID" value="PZP56779.1"/>
    <property type="molecule type" value="Genomic_DNA"/>
</dbReference>